<feature type="chain" id="PRO_5032295704" evidence="3">
    <location>
        <begin position="23"/>
        <end position="222"/>
    </location>
</feature>
<comment type="caution">
    <text evidence="4">The sequence shown here is derived from an EMBL/GenBank/DDBJ whole genome shotgun (WGS) entry which is preliminary data.</text>
</comment>
<dbReference type="SUPFAM" id="SSF57424">
    <property type="entry name" value="LDL receptor-like module"/>
    <property type="match status" value="1"/>
</dbReference>
<gene>
    <name evidence="4" type="ORF">UXM345_LOCUS5473</name>
</gene>
<feature type="disulfide bond" evidence="2">
    <location>
        <begin position="63"/>
        <end position="78"/>
    </location>
</feature>
<organism evidence="4 5">
    <name type="scientific">Rotaria magnacalcarata</name>
    <dbReference type="NCBI Taxonomy" id="392030"/>
    <lineage>
        <taxon>Eukaryota</taxon>
        <taxon>Metazoa</taxon>
        <taxon>Spiralia</taxon>
        <taxon>Gnathifera</taxon>
        <taxon>Rotifera</taxon>
        <taxon>Eurotatoria</taxon>
        <taxon>Bdelloidea</taxon>
        <taxon>Philodinida</taxon>
        <taxon>Philodinidae</taxon>
        <taxon>Rotaria</taxon>
    </lineage>
</organism>
<dbReference type="InterPro" id="IPR002172">
    <property type="entry name" value="LDrepeatLR_classA_rpt"/>
</dbReference>
<accession>A0A819C4G8</accession>
<dbReference type="EMBL" id="CAJOBF010000406">
    <property type="protein sequence ID" value="CAF3812676.1"/>
    <property type="molecule type" value="Genomic_DNA"/>
</dbReference>
<evidence type="ECO:0000256" key="2">
    <source>
        <dbReference type="PROSITE-ProRule" id="PRU00124"/>
    </source>
</evidence>
<dbReference type="Proteomes" id="UP000663842">
    <property type="component" value="Unassembled WGS sequence"/>
</dbReference>
<name>A0A819C4G8_9BILA</name>
<dbReference type="CDD" id="cd00112">
    <property type="entry name" value="LDLa"/>
    <property type="match status" value="1"/>
</dbReference>
<keyword evidence="1 2" id="KW-1015">Disulfide bond</keyword>
<proteinExistence type="predicted"/>
<feature type="signal peptide" evidence="3">
    <location>
        <begin position="1"/>
        <end position="22"/>
    </location>
</feature>
<dbReference type="InterPro" id="IPR036055">
    <property type="entry name" value="LDL_receptor-like_sf"/>
</dbReference>
<dbReference type="AlphaFoldDB" id="A0A819C4G8"/>
<keyword evidence="3" id="KW-0732">Signal</keyword>
<comment type="caution">
    <text evidence="2">Lacks conserved residue(s) required for the propagation of feature annotation.</text>
</comment>
<reference evidence="4" key="1">
    <citation type="submission" date="2021-02" db="EMBL/GenBank/DDBJ databases">
        <authorList>
            <person name="Nowell W R."/>
        </authorList>
    </citation>
    <scope>NUCLEOTIDE SEQUENCE</scope>
</reference>
<sequence length="222" mass="22371">MDPKIITGLVLWFCVIASLSISQIDSARLDSRHRFRRQNDESVTCPEGTKPCKDDNNMCVTYCNGNPECADGSDEIDCTTVASATSADTKAFAQTAQSSGNEIERANVPEGTTDITEATLPQITIFDREIAITATAETTVNDGVSAGTTQGSNTQDAHSTEAAAAAAEGTTAALPQVTAAEAVDATTGATVAADATTGAAADATTGAAAADATTGAAAADAT</sequence>
<evidence type="ECO:0000256" key="1">
    <source>
        <dbReference type="ARBA" id="ARBA00023157"/>
    </source>
</evidence>
<evidence type="ECO:0000256" key="3">
    <source>
        <dbReference type="SAM" id="SignalP"/>
    </source>
</evidence>
<evidence type="ECO:0000313" key="5">
    <source>
        <dbReference type="Proteomes" id="UP000663842"/>
    </source>
</evidence>
<protein>
    <submittedName>
        <fullName evidence="4">Uncharacterized protein</fullName>
    </submittedName>
</protein>
<feature type="non-terminal residue" evidence="4">
    <location>
        <position position="222"/>
    </location>
</feature>
<evidence type="ECO:0000313" key="4">
    <source>
        <dbReference type="EMBL" id="CAF3812676.1"/>
    </source>
</evidence>
<dbReference type="PROSITE" id="PS50068">
    <property type="entry name" value="LDLRA_2"/>
    <property type="match status" value="1"/>
</dbReference>
<dbReference type="Gene3D" id="2.40.128.620">
    <property type="match status" value="1"/>
</dbReference>